<dbReference type="Proteomes" id="UP000199229">
    <property type="component" value="Unassembled WGS sequence"/>
</dbReference>
<name>A0A1I2S5T0_9HYPH</name>
<feature type="chain" id="PRO_5011629871" description="DUF4189 domain-containing protein" evidence="2">
    <location>
        <begin position="17"/>
        <end position="128"/>
    </location>
</feature>
<feature type="region of interest" description="Disordered" evidence="1">
    <location>
        <begin position="104"/>
        <end position="128"/>
    </location>
</feature>
<gene>
    <name evidence="3" type="ORF">SAMN05192565_10445</name>
</gene>
<protein>
    <recommendedName>
        <fullName evidence="5">DUF4189 domain-containing protein</fullName>
    </recommendedName>
</protein>
<evidence type="ECO:0000313" key="3">
    <source>
        <dbReference type="EMBL" id="SFG48110.1"/>
    </source>
</evidence>
<feature type="compositionally biased region" description="Basic and acidic residues" evidence="1">
    <location>
        <begin position="115"/>
        <end position="128"/>
    </location>
</feature>
<feature type="signal peptide" evidence="2">
    <location>
        <begin position="1"/>
        <end position="16"/>
    </location>
</feature>
<dbReference type="STRING" id="582675.SAMN05192565_10445"/>
<accession>A0A1I2S5T0</accession>
<keyword evidence="4" id="KW-1185">Reference proteome</keyword>
<evidence type="ECO:0000313" key="4">
    <source>
        <dbReference type="Proteomes" id="UP000199229"/>
    </source>
</evidence>
<organism evidence="3 4">
    <name type="scientific">Methylobacterium gossipiicola</name>
    <dbReference type="NCBI Taxonomy" id="582675"/>
    <lineage>
        <taxon>Bacteria</taxon>
        <taxon>Pseudomonadati</taxon>
        <taxon>Pseudomonadota</taxon>
        <taxon>Alphaproteobacteria</taxon>
        <taxon>Hyphomicrobiales</taxon>
        <taxon>Methylobacteriaceae</taxon>
        <taxon>Methylobacterium</taxon>
    </lineage>
</organism>
<sequence length="128" mass="12896">MVLATLLGGAALPAHAAPATPAVIGCPSLANLRILLRESKADPAKAAARLSDSKAEHLGCAVLGKDAVTALVDHAALNGSAYDCVAVRSTSVCQWTVAGAVTPRAPRRGQAEAAKGTKDKSASDKVSR</sequence>
<reference evidence="4" key="1">
    <citation type="submission" date="2016-10" db="EMBL/GenBank/DDBJ databases">
        <authorList>
            <person name="Varghese N."/>
            <person name="Submissions S."/>
        </authorList>
    </citation>
    <scope>NUCLEOTIDE SEQUENCE [LARGE SCALE GENOMIC DNA]</scope>
    <source>
        <strain evidence="4">Gh-105</strain>
    </source>
</reference>
<keyword evidence="2" id="KW-0732">Signal</keyword>
<evidence type="ECO:0008006" key="5">
    <source>
        <dbReference type="Google" id="ProtNLM"/>
    </source>
</evidence>
<evidence type="ECO:0000256" key="2">
    <source>
        <dbReference type="SAM" id="SignalP"/>
    </source>
</evidence>
<dbReference type="AlphaFoldDB" id="A0A1I2S5T0"/>
<proteinExistence type="predicted"/>
<evidence type="ECO:0000256" key="1">
    <source>
        <dbReference type="SAM" id="MobiDB-lite"/>
    </source>
</evidence>
<dbReference type="EMBL" id="FOPM01000004">
    <property type="protein sequence ID" value="SFG48110.1"/>
    <property type="molecule type" value="Genomic_DNA"/>
</dbReference>